<gene>
    <name evidence="3" type="ORF">TCAL_00111</name>
</gene>
<evidence type="ECO:0000313" key="3">
    <source>
        <dbReference type="EMBL" id="TRY76215.1"/>
    </source>
</evidence>
<accession>A0A553PEV3</accession>
<feature type="chain" id="PRO_5022142728" evidence="2">
    <location>
        <begin position="30"/>
        <end position="368"/>
    </location>
</feature>
<sequence>MYPSQCSGEIVRLCCLLFALLLLSSPLESASIRGSRSQSKRVSLRRRQTNSGQSKEPQDDVPLASGSLSAIPVIPLPLGDGEILGPDFYRKYFPKDTLNGASNLRPIQVRVVEHEDFIDYELDFVEDGEDEKERSGSSGSDFEVNLDVDSRTIRPPTTISFTPDGSVVTFANLLERARERQRQAAPSTTPTPEINTTPLTPVPTRRAPVFSRWATRKFSNEIYQRRVSRPTEEGSHNYSAASSILGTINNHLSIHILLGGNFDCINTNDAYDHHSYYMDNHHHYNNGTTHHHNNNNNYYYYHHHHDNNNNNHNHHNNNYHHHHENNNDHRHYYNDEVIVNNNNNNNNNNYYYYYYYYYYNYYNNNNYY</sequence>
<keyword evidence="2" id="KW-0732">Signal</keyword>
<feature type="compositionally biased region" description="Polar residues" evidence="1">
    <location>
        <begin position="186"/>
        <end position="199"/>
    </location>
</feature>
<name>A0A553PEV3_TIGCA</name>
<dbReference type="AlphaFoldDB" id="A0A553PEV3"/>
<protein>
    <submittedName>
        <fullName evidence="3">Uncharacterized protein</fullName>
    </submittedName>
</protein>
<evidence type="ECO:0000256" key="1">
    <source>
        <dbReference type="SAM" id="MobiDB-lite"/>
    </source>
</evidence>
<evidence type="ECO:0000313" key="4">
    <source>
        <dbReference type="Proteomes" id="UP000318571"/>
    </source>
</evidence>
<dbReference type="Proteomes" id="UP000318571">
    <property type="component" value="Chromosome 5"/>
</dbReference>
<feature type="compositionally biased region" description="Basic residues" evidence="1">
    <location>
        <begin position="38"/>
        <end position="48"/>
    </location>
</feature>
<keyword evidence="4" id="KW-1185">Reference proteome</keyword>
<feature type="region of interest" description="Disordered" evidence="1">
    <location>
        <begin position="179"/>
        <end position="202"/>
    </location>
</feature>
<comment type="caution">
    <text evidence="3">The sequence shown here is derived from an EMBL/GenBank/DDBJ whole genome shotgun (WGS) entry which is preliminary data.</text>
</comment>
<dbReference type="EMBL" id="VCGU01000004">
    <property type="protein sequence ID" value="TRY76215.1"/>
    <property type="molecule type" value="Genomic_DNA"/>
</dbReference>
<organism evidence="3 4">
    <name type="scientific">Tigriopus californicus</name>
    <name type="common">Marine copepod</name>
    <dbReference type="NCBI Taxonomy" id="6832"/>
    <lineage>
        <taxon>Eukaryota</taxon>
        <taxon>Metazoa</taxon>
        <taxon>Ecdysozoa</taxon>
        <taxon>Arthropoda</taxon>
        <taxon>Crustacea</taxon>
        <taxon>Multicrustacea</taxon>
        <taxon>Hexanauplia</taxon>
        <taxon>Copepoda</taxon>
        <taxon>Harpacticoida</taxon>
        <taxon>Harpacticidae</taxon>
        <taxon>Tigriopus</taxon>
    </lineage>
</organism>
<proteinExistence type="predicted"/>
<feature type="region of interest" description="Disordered" evidence="1">
    <location>
        <begin position="38"/>
        <end position="62"/>
    </location>
</feature>
<evidence type="ECO:0000256" key="2">
    <source>
        <dbReference type="SAM" id="SignalP"/>
    </source>
</evidence>
<feature type="signal peptide" evidence="2">
    <location>
        <begin position="1"/>
        <end position="29"/>
    </location>
</feature>
<reference evidence="3 4" key="1">
    <citation type="journal article" date="2018" name="Nat. Ecol. Evol.">
        <title>Genomic signatures of mitonuclear coevolution across populations of Tigriopus californicus.</title>
        <authorList>
            <person name="Barreto F.S."/>
            <person name="Watson E.T."/>
            <person name="Lima T.G."/>
            <person name="Willett C.S."/>
            <person name="Edmands S."/>
            <person name="Li W."/>
            <person name="Burton R.S."/>
        </authorList>
    </citation>
    <scope>NUCLEOTIDE SEQUENCE [LARGE SCALE GENOMIC DNA]</scope>
    <source>
        <strain evidence="3 4">San Diego</strain>
    </source>
</reference>